<keyword evidence="2" id="KW-1185">Reference proteome</keyword>
<accession>A0AAV4T4F0</accession>
<comment type="caution">
    <text evidence="1">The sequence shown here is derived from an EMBL/GenBank/DDBJ whole genome shotgun (WGS) entry which is preliminary data.</text>
</comment>
<proteinExistence type="predicted"/>
<protein>
    <submittedName>
        <fullName evidence="1">Uncharacterized protein</fullName>
    </submittedName>
</protein>
<dbReference type="EMBL" id="BPLR01010605">
    <property type="protein sequence ID" value="GIY40402.1"/>
    <property type="molecule type" value="Genomic_DNA"/>
</dbReference>
<sequence length="90" mass="10287">MSETVVHSFLLLSSSGKTAGALRGDEEMSPKALYLLDDVSENRSRHKYWSMFCASLTAKTGGSLEQFLRFWARTVIKRKTPDMHRQEAQY</sequence>
<reference evidence="1 2" key="1">
    <citation type="submission" date="2021-06" db="EMBL/GenBank/DDBJ databases">
        <title>Caerostris extrusa draft genome.</title>
        <authorList>
            <person name="Kono N."/>
            <person name="Arakawa K."/>
        </authorList>
    </citation>
    <scope>NUCLEOTIDE SEQUENCE [LARGE SCALE GENOMIC DNA]</scope>
</reference>
<name>A0AAV4T4F0_CAEEX</name>
<evidence type="ECO:0000313" key="1">
    <source>
        <dbReference type="EMBL" id="GIY40402.1"/>
    </source>
</evidence>
<gene>
    <name evidence="1" type="ORF">CEXT_523811</name>
</gene>
<organism evidence="1 2">
    <name type="scientific">Caerostris extrusa</name>
    <name type="common">Bark spider</name>
    <name type="synonym">Caerostris bankana</name>
    <dbReference type="NCBI Taxonomy" id="172846"/>
    <lineage>
        <taxon>Eukaryota</taxon>
        <taxon>Metazoa</taxon>
        <taxon>Ecdysozoa</taxon>
        <taxon>Arthropoda</taxon>
        <taxon>Chelicerata</taxon>
        <taxon>Arachnida</taxon>
        <taxon>Araneae</taxon>
        <taxon>Araneomorphae</taxon>
        <taxon>Entelegynae</taxon>
        <taxon>Araneoidea</taxon>
        <taxon>Araneidae</taxon>
        <taxon>Caerostris</taxon>
    </lineage>
</organism>
<dbReference type="Proteomes" id="UP001054945">
    <property type="component" value="Unassembled WGS sequence"/>
</dbReference>
<dbReference type="AlphaFoldDB" id="A0AAV4T4F0"/>
<evidence type="ECO:0000313" key="2">
    <source>
        <dbReference type="Proteomes" id="UP001054945"/>
    </source>
</evidence>